<proteinExistence type="inferred from homology"/>
<dbReference type="InterPro" id="IPR041921">
    <property type="entry name" value="NuoE_N"/>
</dbReference>
<name>A0A5B8RFF1_9ZZZZ</name>
<organism evidence="7">
    <name type="scientific">uncultured organism</name>
    <dbReference type="NCBI Taxonomy" id="155900"/>
    <lineage>
        <taxon>unclassified sequences</taxon>
        <taxon>environmental samples</taxon>
    </lineage>
</organism>
<sequence length="157" mass="16924">MTTEESDGALPSTIESICRRHGGREGPLLAILHDVQDTFGHIPDEAVRHIARTLNLTRAEVHGVVRFYTDFHAEPARAHQLKVCRAEACQAVGGRAVWAAAQALSAVPDGRVEIEPVYCLGNCPCGPSAQWNGRTLGRMTPERVHELVAAAEGGRPS</sequence>
<evidence type="ECO:0000256" key="6">
    <source>
        <dbReference type="ARBA" id="ARBA00034078"/>
    </source>
</evidence>
<gene>
    <name evidence="7" type="primary">hndA_2</name>
    <name evidence="7" type="ORF">KBTEX_01888</name>
</gene>
<evidence type="ECO:0000256" key="5">
    <source>
        <dbReference type="ARBA" id="ARBA00023014"/>
    </source>
</evidence>
<keyword evidence="7" id="KW-0560">Oxidoreductase</keyword>
<dbReference type="GO" id="GO:0046872">
    <property type="term" value="F:metal ion binding"/>
    <property type="evidence" value="ECO:0007669"/>
    <property type="project" value="UniProtKB-KW"/>
</dbReference>
<dbReference type="AlphaFoldDB" id="A0A5B8RFF1"/>
<dbReference type="InterPro" id="IPR002023">
    <property type="entry name" value="NuoE-like"/>
</dbReference>
<comment type="cofactor">
    <cofactor evidence="6">
        <name>[2Fe-2S] cluster</name>
        <dbReference type="ChEBI" id="CHEBI:190135"/>
    </cofactor>
</comment>
<dbReference type="PIRSF" id="PIRSF000216">
    <property type="entry name" value="NADH_DH_24kDa"/>
    <property type="match status" value="1"/>
</dbReference>
<dbReference type="Gene3D" id="3.40.30.10">
    <property type="entry name" value="Glutaredoxin"/>
    <property type="match status" value="1"/>
</dbReference>
<dbReference type="EMBL" id="MN079104">
    <property type="protein sequence ID" value="QEA05565.1"/>
    <property type="molecule type" value="Genomic_DNA"/>
</dbReference>
<evidence type="ECO:0000313" key="7">
    <source>
        <dbReference type="EMBL" id="QEA05565.1"/>
    </source>
</evidence>
<dbReference type="Pfam" id="PF01257">
    <property type="entry name" value="2Fe-2S_thioredx"/>
    <property type="match status" value="1"/>
</dbReference>
<evidence type="ECO:0000256" key="1">
    <source>
        <dbReference type="ARBA" id="ARBA00010643"/>
    </source>
</evidence>
<keyword evidence="5" id="KW-0411">Iron-sulfur</keyword>
<evidence type="ECO:0000256" key="3">
    <source>
        <dbReference type="ARBA" id="ARBA00022723"/>
    </source>
</evidence>
<dbReference type="PANTHER" id="PTHR43342">
    <property type="entry name" value="NADH-QUINONE OXIDOREDUCTASE, E SUBUNIT"/>
    <property type="match status" value="1"/>
</dbReference>
<dbReference type="Gene3D" id="1.10.10.1590">
    <property type="entry name" value="NADH-quinone oxidoreductase subunit E"/>
    <property type="match status" value="1"/>
</dbReference>
<dbReference type="GO" id="GO:0050583">
    <property type="term" value="F:hydrogen dehydrogenase (NADP+) activity"/>
    <property type="evidence" value="ECO:0007669"/>
    <property type="project" value="UniProtKB-EC"/>
</dbReference>
<reference evidence="7" key="1">
    <citation type="submission" date="2019-06" db="EMBL/GenBank/DDBJ databases">
        <authorList>
            <person name="Murdoch R.W."/>
            <person name="Fathepure B."/>
        </authorList>
    </citation>
    <scope>NUCLEOTIDE SEQUENCE</scope>
</reference>
<dbReference type="SUPFAM" id="SSF52833">
    <property type="entry name" value="Thioredoxin-like"/>
    <property type="match status" value="1"/>
</dbReference>
<accession>A0A5B8RFF1</accession>
<dbReference type="PANTHER" id="PTHR43342:SF1">
    <property type="entry name" value="BIFURCATING [FEFE] HYDROGENASE GAMMA SUBUNIT"/>
    <property type="match status" value="1"/>
</dbReference>
<evidence type="ECO:0000256" key="4">
    <source>
        <dbReference type="ARBA" id="ARBA00023004"/>
    </source>
</evidence>
<dbReference type="InterPro" id="IPR028431">
    <property type="entry name" value="NADP_DH_HndA-like"/>
</dbReference>
<dbReference type="EC" id="1.12.1.3" evidence="7"/>
<keyword evidence="3" id="KW-0479">Metal-binding</keyword>
<evidence type="ECO:0000256" key="2">
    <source>
        <dbReference type="ARBA" id="ARBA00022714"/>
    </source>
</evidence>
<comment type="similarity">
    <text evidence="1">Belongs to the complex I 24 kDa subunit family.</text>
</comment>
<keyword evidence="2" id="KW-0001">2Fe-2S</keyword>
<protein>
    <submittedName>
        <fullName evidence="7">NADP-reducing hydrogenase subunit HndA</fullName>
        <ecNumber evidence="7">1.12.1.3</ecNumber>
    </submittedName>
</protein>
<keyword evidence="4" id="KW-0408">Iron</keyword>
<dbReference type="GO" id="GO:0051537">
    <property type="term" value="F:2 iron, 2 sulfur cluster binding"/>
    <property type="evidence" value="ECO:0007669"/>
    <property type="project" value="UniProtKB-KW"/>
</dbReference>
<dbReference type="InterPro" id="IPR036249">
    <property type="entry name" value="Thioredoxin-like_sf"/>
</dbReference>